<reference evidence="4 5" key="1">
    <citation type="submission" date="2020-07" db="EMBL/GenBank/DDBJ databases">
        <title>Sequencing the genomes of 1000 actinobacteria strains.</title>
        <authorList>
            <person name="Klenk H.-P."/>
        </authorList>
    </citation>
    <scope>NUCLEOTIDE SEQUENCE [LARGE SCALE GENOMIC DNA]</scope>
    <source>
        <strain evidence="4 5">DSM 15165</strain>
    </source>
</reference>
<feature type="domain" description="DUF1023" evidence="3">
    <location>
        <begin position="383"/>
        <end position="552"/>
    </location>
</feature>
<dbReference type="InterPro" id="IPR010427">
    <property type="entry name" value="DUF1023"/>
</dbReference>
<evidence type="ECO:0000313" key="5">
    <source>
        <dbReference type="Proteomes" id="UP000578352"/>
    </source>
</evidence>
<evidence type="ECO:0000313" key="4">
    <source>
        <dbReference type="EMBL" id="NYJ23924.1"/>
    </source>
</evidence>
<gene>
    <name evidence="4" type="ORF">HNR13_002211</name>
</gene>
<sequence>MGLSYDSGDSENVKTALEANLTAASTALDKLESASKRLLAGLGTGELSGKGYSAVDALFAWVVVPCIARAKGEIDAIRGELDTYVREDAKVSRWGVLKEDELTTQLVATTTQRDATERLMEANSHAADSAVAVPGLSESLRMANTQLQLVLNELERQIRDLEDRLTALQAFASATQGLFRDGLSKLDSAIRDTVALLEQLGGGVGISAPPARAKALVYLVGLGSSKDWSTATAAELSSLLNDVSPSQMKALLAAHPELLQRFWDHPPAPEKTAAWWKKLDATQRKEWANAVPRLVGNLDGVPPRVRSDANRECLKSDLADAKKRLTDAKADPELGSPFEGVRRSALGRLAEAQKLADTLSRIDIAYGKGPTGTPPHELYVYQPGERTKVAISTGLLETADHISVVVPGMGTTADDIGQYGNAARDLRQQQWQASGVDPSKIAVLSWLDYDPPSSTDVWGVRQDDLATAGAERLGNTLRGLTAVKDWPANAVGLSVVGHSYGTDVATLALTQKGVTAGHVVLLGSAGIAGSVPSAAALHVPGGEVYATQGTRDGWAVIGQLISGRLDPTSPSFGAHPFSAEATSLDGLDLKGITKHGPFGNGPKTPDSYSYLDNRTSARYATAMATMGRGQELPTGGTPQDRSAVPNPQPRPSPTPSGARQ</sequence>
<dbReference type="RefSeq" id="WP_179605793.1">
    <property type="nucleotide sequence ID" value="NZ_BAABEH010000001.1"/>
</dbReference>
<comment type="caution">
    <text evidence="4">The sequence shown here is derived from an EMBL/GenBank/DDBJ whole genome shotgun (WGS) entry which is preliminary data.</text>
</comment>
<name>A0A853CXM1_9MICO</name>
<dbReference type="Proteomes" id="UP000578352">
    <property type="component" value="Unassembled WGS sequence"/>
</dbReference>
<accession>A0A853CXM1</accession>
<dbReference type="EMBL" id="JACCFL010000001">
    <property type="protein sequence ID" value="NYJ23924.1"/>
    <property type="molecule type" value="Genomic_DNA"/>
</dbReference>
<keyword evidence="1" id="KW-0175">Coiled coil</keyword>
<protein>
    <recommendedName>
        <fullName evidence="3">DUF1023 domain-containing protein</fullName>
    </recommendedName>
</protein>
<proteinExistence type="predicted"/>
<evidence type="ECO:0000259" key="3">
    <source>
        <dbReference type="Pfam" id="PF06259"/>
    </source>
</evidence>
<dbReference type="AlphaFoldDB" id="A0A853CXM1"/>
<feature type="region of interest" description="Disordered" evidence="2">
    <location>
        <begin position="621"/>
        <end position="660"/>
    </location>
</feature>
<evidence type="ECO:0000256" key="1">
    <source>
        <dbReference type="SAM" id="Coils"/>
    </source>
</evidence>
<feature type="coiled-coil region" evidence="1">
    <location>
        <begin position="137"/>
        <end position="171"/>
    </location>
</feature>
<evidence type="ECO:0000256" key="2">
    <source>
        <dbReference type="SAM" id="MobiDB-lite"/>
    </source>
</evidence>
<organism evidence="4 5">
    <name type="scientific">Leifsonia shinshuensis</name>
    <dbReference type="NCBI Taxonomy" id="150026"/>
    <lineage>
        <taxon>Bacteria</taxon>
        <taxon>Bacillati</taxon>
        <taxon>Actinomycetota</taxon>
        <taxon>Actinomycetes</taxon>
        <taxon>Micrococcales</taxon>
        <taxon>Microbacteriaceae</taxon>
        <taxon>Leifsonia</taxon>
    </lineage>
</organism>
<dbReference type="Pfam" id="PF06259">
    <property type="entry name" value="Abhydrolase_8"/>
    <property type="match status" value="1"/>
</dbReference>